<keyword evidence="3" id="KW-0808">Transferase</keyword>
<dbReference type="InterPro" id="IPR019432">
    <property type="entry name" value="Acyltransferase_MbtK/IucB-like"/>
</dbReference>
<feature type="domain" description="Acyltransferase MbtK/IucB-like conserved" evidence="2">
    <location>
        <begin position="175"/>
        <end position="222"/>
    </location>
</feature>
<gene>
    <name evidence="3" type="ORF">Q7A36_29480</name>
</gene>
<dbReference type="EC" id="2.3.1.-" evidence="3"/>
<evidence type="ECO:0000313" key="4">
    <source>
        <dbReference type="Proteomes" id="UP001243009"/>
    </source>
</evidence>
<name>A0ABT9E8K0_9PROT</name>
<protein>
    <submittedName>
        <fullName evidence="3">GNAT family N-acetyltransferase</fullName>
        <ecNumber evidence="3">2.3.1.-</ecNumber>
    </submittedName>
</protein>
<dbReference type="Proteomes" id="UP001243009">
    <property type="component" value="Unassembled WGS sequence"/>
</dbReference>
<dbReference type="SUPFAM" id="SSF55729">
    <property type="entry name" value="Acyl-CoA N-acyltransferases (Nat)"/>
    <property type="match status" value="1"/>
</dbReference>
<dbReference type="PANTHER" id="PTHR31438:SF1">
    <property type="entry name" value="LYSINE N-ACYLTRANSFERASE C17G9.06C-RELATED"/>
    <property type="match status" value="1"/>
</dbReference>
<keyword evidence="3" id="KW-0012">Acyltransferase</keyword>
<dbReference type="Gene3D" id="3.40.630.30">
    <property type="match status" value="1"/>
</dbReference>
<comment type="caution">
    <text evidence="3">The sequence shown here is derived from an EMBL/GenBank/DDBJ whole genome shotgun (WGS) entry which is preliminary data.</text>
</comment>
<comment type="pathway">
    <text evidence="1">Siderophore biosynthesis.</text>
</comment>
<evidence type="ECO:0000313" key="3">
    <source>
        <dbReference type="EMBL" id="MDO9712510.1"/>
    </source>
</evidence>
<evidence type="ECO:0000259" key="2">
    <source>
        <dbReference type="SMART" id="SM01006"/>
    </source>
</evidence>
<dbReference type="InterPro" id="IPR016181">
    <property type="entry name" value="Acyl_CoA_acyltransferase"/>
</dbReference>
<dbReference type="GO" id="GO:0016746">
    <property type="term" value="F:acyltransferase activity"/>
    <property type="evidence" value="ECO:0007669"/>
    <property type="project" value="UniProtKB-KW"/>
</dbReference>
<dbReference type="SMART" id="SM01006">
    <property type="entry name" value="AlcB"/>
    <property type="match status" value="1"/>
</dbReference>
<accession>A0ABT9E8K0</accession>
<organism evidence="3 4">
    <name type="scientific">Paracraurococcus lichenis</name>
    <dbReference type="NCBI Taxonomy" id="3064888"/>
    <lineage>
        <taxon>Bacteria</taxon>
        <taxon>Pseudomonadati</taxon>
        <taxon>Pseudomonadota</taxon>
        <taxon>Alphaproteobacteria</taxon>
        <taxon>Acetobacterales</taxon>
        <taxon>Roseomonadaceae</taxon>
        <taxon>Paracraurococcus</taxon>
    </lineage>
</organism>
<proteinExistence type="predicted"/>
<keyword evidence="4" id="KW-1185">Reference proteome</keyword>
<dbReference type="EMBL" id="JAUTWS010000049">
    <property type="protein sequence ID" value="MDO9712510.1"/>
    <property type="molecule type" value="Genomic_DNA"/>
</dbReference>
<sequence length="344" mass="39210">MMAILRRRPASAERHRYTLGKAAPLDVEITDMTLAVKQGERLLLEGQLGMTGLDAREVDNCKGGALAEALAAAAAAVFEVDLERAELPLGPGTPAEVFDTALAYGLVASSGAPLIRRRQLLQLPLLWHQDPRAMPHPRLPCQLADGRIYPERPPLAQNTVYDRFDPLLGMRVSFRRVAADRDLPLFYAWMNELRVAYFWELAQSEVELHAYLRRLEEDPHAWPLIGCFDGDPAGYFEIYWAKEDRLGPYYEAHDYDRGWHGLIGARHHLGLAKTAAWLRGLTHFLFLDDPRTEKVVGEPRVDNAKLLRYANALAYDKVKEFDFPHKRAALMHCWRDPFFDRVMR</sequence>
<reference evidence="3 4" key="1">
    <citation type="submission" date="2023-08" db="EMBL/GenBank/DDBJ databases">
        <title>The draft genome sequence of Paracraurococcus sp. LOR1-02.</title>
        <authorList>
            <person name="Kingkaew E."/>
            <person name="Tanasupawat S."/>
        </authorList>
    </citation>
    <scope>NUCLEOTIDE SEQUENCE [LARGE SCALE GENOMIC DNA]</scope>
    <source>
        <strain evidence="3 4">LOR1-02</strain>
    </source>
</reference>
<evidence type="ECO:0000256" key="1">
    <source>
        <dbReference type="ARBA" id="ARBA00004924"/>
    </source>
</evidence>
<dbReference type="Pfam" id="PF13523">
    <property type="entry name" value="Acetyltransf_8"/>
    <property type="match status" value="1"/>
</dbReference>
<dbReference type="RefSeq" id="WP_305107366.1">
    <property type="nucleotide sequence ID" value="NZ_JAUTWS010000049.1"/>
</dbReference>
<dbReference type="PANTHER" id="PTHR31438">
    <property type="entry name" value="LYSINE N-ACYLTRANSFERASE C17G9.06C-RELATED"/>
    <property type="match status" value="1"/>
</dbReference>